<evidence type="ECO:0000313" key="1">
    <source>
        <dbReference type="EMBL" id="CDW80574.1"/>
    </source>
</evidence>
<sequence length="169" mass="20192">MSHLMIAQTLNYLGQISESLVEIQEIESQLDYINHDNLRSFFASRIGFRKINLQLLSRPNSACQWIQFYQKKLYEEIEKYENLTLQDDCYQKELFILLRIRVCYLTRQINLCEANNLKNEIEKILINVSIANPMIYFKTQIVDLQYRTLSLIKDEDQLNQLLEKSFNEL</sequence>
<gene>
    <name evidence="1" type="primary">Contig1544.g1681</name>
    <name evidence="1" type="ORF">STYLEM_9576</name>
</gene>
<dbReference type="EMBL" id="CCKQ01009110">
    <property type="protein sequence ID" value="CDW80574.1"/>
    <property type="molecule type" value="Genomic_DNA"/>
</dbReference>
<organism evidence="1 2">
    <name type="scientific">Stylonychia lemnae</name>
    <name type="common">Ciliate</name>
    <dbReference type="NCBI Taxonomy" id="5949"/>
    <lineage>
        <taxon>Eukaryota</taxon>
        <taxon>Sar</taxon>
        <taxon>Alveolata</taxon>
        <taxon>Ciliophora</taxon>
        <taxon>Intramacronucleata</taxon>
        <taxon>Spirotrichea</taxon>
        <taxon>Stichotrichia</taxon>
        <taxon>Sporadotrichida</taxon>
        <taxon>Oxytrichidae</taxon>
        <taxon>Stylonychinae</taxon>
        <taxon>Stylonychia</taxon>
    </lineage>
</organism>
<reference evidence="1 2" key="1">
    <citation type="submission" date="2014-06" db="EMBL/GenBank/DDBJ databases">
        <authorList>
            <person name="Swart Estienne"/>
        </authorList>
    </citation>
    <scope>NUCLEOTIDE SEQUENCE [LARGE SCALE GENOMIC DNA]</scope>
    <source>
        <strain evidence="1 2">130c</strain>
    </source>
</reference>
<dbReference type="AlphaFoldDB" id="A0A078AE79"/>
<name>A0A078AE79_STYLE</name>
<protein>
    <submittedName>
        <fullName evidence="1">Uncharacterized protein</fullName>
    </submittedName>
</protein>
<evidence type="ECO:0000313" key="2">
    <source>
        <dbReference type="Proteomes" id="UP000039865"/>
    </source>
</evidence>
<accession>A0A078AE79</accession>
<dbReference type="Proteomes" id="UP000039865">
    <property type="component" value="Unassembled WGS sequence"/>
</dbReference>
<dbReference type="InParanoid" id="A0A078AE79"/>
<proteinExistence type="predicted"/>
<keyword evidence="2" id="KW-1185">Reference proteome</keyword>